<feature type="transmembrane region" description="Helical" evidence="2">
    <location>
        <begin position="245"/>
        <end position="263"/>
    </location>
</feature>
<keyword evidence="2" id="KW-0812">Transmembrane</keyword>
<gene>
    <name evidence="3" type="ORF">K435DRAFT_162844</name>
</gene>
<dbReference type="EMBL" id="ML179224">
    <property type="protein sequence ID" value="THU94422.1"/>
    <property type="molecule type" value="Genomic_DNA"/>
</dbReference>
<feature type="transmembrane region" description="Helical" evidence="2">
    <location>
        <begin position="36"/>
        <end position="62"/>
    </location>
</feature>
<sequence length="316" mass="35816">MAVLFLLYGLYAAFSFIAMYCLLLRGIRKSRARMTLFIITLFEFVITTSYLVLRFVFFLIVIPTSTQSVVDAGPGYFVRIDSLASKYRIATEFMLRFIFVFSDGIVIWRTWCLFPYKASVKVLLSLCLLASSICIFVDAGLYTGKVLQDGFNAVDDPRQNMMVIIPLLITNLVATALVCYMAWRHRKDIRQRLGKNVKMSFKIQKILVLLSQSGLVYCIIWISNICVIIFSKDISTPSLGIYSDAMPLIAALYPALIIMFTTLEDYRYGSQENQVILTRSIKFASGSQRGQSSHYMPENGHSQQETSGFISDQTLP</sequence>
<feature type="transmembrane region" description="Helical" evidence="2">
    <location>
        <begin position="93"/>
        <end position="111"/>
    </location>
</feature>
<feature type="transmembrane region" description="Helical" evidence="2">
    <location>
        <begin position="163"/>
        <end position="183"/>
    </location>
</feature>
<evidence type="ECO:0000256" key="1">
    <source>
        <dbReference type="SAM" id="MobiDB-lite"/>
    </source>
</evidence>
<protein>
    <submittedName>
        <fullName evidence="3">Uncharacterized protein</fullName>
    </submittedName>
</protein>
<proteinExistence type="predicted"/>
<keyword evidence="2" id="KW-1133">Transmembrane helix</keyword>
<name>A0A4S8LXL7_DENBC</name>
<feature type="transmembrane region" description="Helical" evidence="2">
    <location>
        <begin position="123"/>
        <end position="143"/>
    </location>
</feature>
<keyword evidence="2" id="KW-0472">Membrane</keyword>
<organism evidence="3 4">
    <name type="scientific">Dendrothele bispora (strain CBS 962.96)</name>
    <dbReference type="NCBI Taxonomy" id="1314807"/>
    <lineage>
        <taxon>Eukaryota</taxon>
        <taxon>Fungi</taxon>
        <taxon>Dikarya</taxon>
        <taxon>Basidiomycota</taxon>
        <taxon>Agaricomycotina</taxon>
        <taxon>Agaricomycetes</taxon>
        <taxon>Agaricomycetidae</taxon>
        <taxon>Agaricales</taxon>
        <taxon>Agaricales incertae sedis</taxon>
        <taxon>Dendrothele</taxon>
    </lineage>
</organism>
<evidence type="ECO:0000313" key="4">
    <source>
        <dbReference type="Proteomes" id="UP000297245"/>
    </source>
</evidence>
<keyword evidence="4" id="KW-1185">Reference proteome</keyword>
<evidence type="ECO:0000313" key="3">
    <source>
        <dbReference type="EMBL" id="THU94422.1"/>
    </source>
</evidence>
<feature type="region of interest" description="Disordered" evidence="1">
    <location>
        <begin position="288"/>
        <end position="316"/>
    </location>
</feature>
<feature type="transmembrane region" description="Helical" evidence="2">
    <location>
        <begin position="206"/>
        <end position="230"/>
    </location>
</feature>
<reference evidence="3 4" key="1">
    <citation type="journal article" date="2019" name="Nat. Ecol. Evol.">
        <title>Megaphylogeny resolves global patterns of mushroom evolution.</title>
        <authorList>
            <person name="Varga T."/>
            <person name="Krizsan K."/>
            <person name="Foldi C."/>
            <person name="Dima B."/>
            <person name="Sanchez-Garcia M."/>
            <person name="Sanchez-Ramirez S."/>
            <person name="Szollosi G.J."/>
            <person name="Szarkandi J.G."/>
            <person name="Papp V."/>
            <person name="Albert L."/>
            <person name="Andreopoulos W."/>
            <person name="Angelini C."/>
            <person name="Antonin V."/>
            <person name="Barry K.W."/>
            <person name="Bougher N.L."/>
            <person name="Buchanan P."/>
            <person name="Buyck B."/>
            <person name="Bense V."/>
            <person name="Catcheside P."/>
            <person name="Chovatia M."/>
            <person name="Cooper J."/>
            <person name="Damon W."/>
            <person name="Desjardin D."/>
            <person name="Finy P."/>
            <person name="Geml J."/>
            <person name="Haridas S."/>
            <person name="Hughes K."/>
            <person name="Justo A."/>
            <person name="Karasinski D."/>
            <person name="Kautmanova I."/>
            <person name="Kiss B."/>
            <person name="Kocsube S."/>
            <person name="Kotiranta H."/>
            <person name="LaButti K.M."/>
            <person name="Lechner B.E."/>
            <person name="Liimatainen K."/>
            <person name="Lipzen A."/>
            <person name="Lukacs Z."/>
            <person name="Mihaltcheva S."/>
            <person name="Morgado L.N."/>
            <person name="Niskanen T."/>
            <person name="Noordeloos M.E."/>
            <person name="Ohm R.A."/>
            <person name="Ortiz-Santana B."/>
            <person name="Ovrebo C."/>
            <person name="Racz N."/>
            <person name="Riley R."/>
            <person name="Savchenko A."/>
            <person name="Shiryaev A."/>
            <person name="Soop K."/>
            <person name="Spirin V."/>
            <person name="Szebenyi C."/>
            <person name="Tomsovsky M."/>
            <person name="Tulloss R.E."/>
            <person name="Uehling J."/>
            <person name="Grigoriev I.V."/>
            <person name="Vagvolgyi C."/>
            <person name="Papp T."/>
            <person name="Martin F.M."/>
            <person name="Miettinen O."/>
            <person name="Hibbett D.S."/>
            <person name="Nagy L.G."/>
        </authorList>
    </citation>
    <scope>NUCLEOTIDE SEQUENCE [LARGE SCALE GENOMIC DNA]</scope>
    <source>
        <strain evidence="3 4">CBS 962.96</strain>
    </source>
</reference>
<dbReference type="Proteomes" id="UP000297245">
    <property type="component" value="Unassembled WGS sequence"/>
</dbReference>
<dbReference type="AlphaFoldDB" id="A0A4S8LXL7"/>
<evidence type="ECO:0000256" key="2">
    <source>
        <dbReference type="SAM" id="Phobius"/>
    </source>
</evidence>
<feature type="transmembrane region" description="Helical" evidence="2">
    <location>
        <begin position="6"/>
        <end position="24"/>
    </location>
</feature>
<dbReference type="OrthoDB" id="3174319at2759"/>
<accession>A0A4S8LXL7</accession>